<gene>
    <name evidence="1" type="ORF">DXV75_16575</name>
</gene>
<name>A0A3D8M2Y7_9ALTE</name>
<comment type="caution">
    <text evidence="1">The sequence shown here is derived from an EMBL/GenBank/DDBJ whole genome shotgun (WGS) entry which is preliminary data.</text>
</comment>
<dbReference type="AlphaFoldDB" id="A0A3D8M2Y7"/>
<dbReference type="OrthoDB" id="8442375at2"/>
<evidence type="ECO:0000313" key="1">
    <source>
        <dbReference type="EMBL" id="RDV23976.1"/>
    </source>
</evidence>
<evidence type="ECO:0000313" key="2">
    <source>
        <dbReference type="Proteomes" id="UP000256561"/>
    </source>
</evidence>
<dbReference type="RefSeq" id="WP_115594544.1">
    <property type="nucleotide sequence ID" value="NZ_QRHA01000017.1"/>
</dbReference>
<sequence>MKNIQNIEISELELDRDNPRLPSKLRKKTSKDREIINWMLQDASIIELMMAIGEAGFFVGEAILVTWDEQRKKYIVIEGNRRLTAVTLLNQPEFASLHKKKIAKVIEEAEHIPLEIPCIVFDSRSEITQYLGYRHVTGVKSWGILSKARYLNELYKSLEDESLTQKCRELAKAIGSRSDHVRKLLISFWIYEQVEDEGFFNIPGLDESTIFFNYYADSLGKDNIRKYIDVDLLSETPTVSLNIDKLEELTNWFFRKNDQGATRVLGNSEQLKMLNDVLADPLAFDYFRGGSGSVRDAYNQVSVTADSYHNEIELSLSSLKRANSMTHNVKEHHSSDLVKLREIFDLAKAIKSAIEAKKNNEDWDA</sequence>
<dbReference type="EMBL" id="QRHA01000017">
    <property type="protein sequence ID" value="RDV23976.1"/>
    <property type="molecule type" value="Genomic_DNA"/>
</dbReference>
<reference evidence="2" key="1">
    <citation type="submission" date="2018-08" db="EMBL/GenBank/DDBJ databases">
        <authorList>
            <person name="Zhang J."/>
            <person name="Du Z.-J."/>
        </authorList>
    </citation>
    <scope>NUCLEOTIDE SEQUENCE [LARGE SCALE GENOMIC DNA]</scope>
    <source>
        <strain evidence="2">KCTC 52655</strain>
    </source>
</reference>
<protein>
    <recommendedName>
        <fullName evidence="3">ParB/Sulfiredoxin domain-containing protein</fullName>
    </recommendedName>
</protein>
<evidence type="ECO:0008006" key="3">
    <source>
        <dbReference type="Google" id="ProtNLM"/>
    </source>
</evidence>
<dbReference type="Proteomes" id="UP000256561">
    <property type="component" value="Unassembled WGS sequence"/>
</dbReference>
<proteinExistence type="predicted"/>
<accession>A0A3D8M2Y7</accession>
<keyword evidence="2" id="KW-1185">Reference proteome</keyword>
<organism evidence="1 2">
    <name type="scientific">Alteromonas aestuariivivens</name>
    <dbReference type="NCBI Taxonomy" id="1938339"/>
    <lineage>
        <taxon>Bacteria</taxon>
        <taxon>Pseudomonadati</taxon>
        <taxon>Pseudomonadota</taxon>
        <taxon>Gammaproteobacteria</taxon>
        <taxon>Alteromonadales</taxon>
        <taxon>Alteromonadaceae</taxon>
        <taxon>Alteromonas/Salinimonas group</taxon>
        <taxon>Alteromonas</taxon>
    </lineage>
</organism>